<dbReference type="RefSeq" id="XP_022491359.1">
    <property type="nucleotide sequence ID" value="XM_022628118.1"/>
</dbReference>
<sequence length="144" mass="15975">MAGDEYSIGGGKLKLKGSKVSGGRIEKKKKKSSKKKEEGSGTPGTPGTGDVTQKSAVETSDPATPTDSKVEKRDDNDNDDGDKEREIGGGKTETERKYEEIRRKRLHERLQREGVKTHKERVEELNKYLSRLSEHHDMPKIGPG</sequence>
<evidence type="ECO:0000256" key="1">
    <source>
        <dbReference type="SAM" id="MobiDB-lite"/>
    </source>
</evidence>
<feature type="compositionally biased region" description="Basic and acidic residues" evidence="1">
    <location>
        <begin position="82"/>
        <end position="99"/>
    </location>
</feature>
<evidence type="ECO:0000313" key="2">
    <source>
        <dbReference type="EMBL" id="OGE55930.1"/>
    </source>
</evidence>
<feature type="compositionally biased region" description="Polar residues" evidence="1">
    <location>
        <begin position="50"/>
        <end position="67"/>
    </location>
</feature>
<evidence type="ECO:0000313" key="3">
    <source>
        <dbReference type="Proteomes" id="UP000177622"/>
    </source>
</evidence>
<dbReference type="STRING" id="1835702.A0A1F5LSC5"/>
<protein>
    <recommendedName>
        <fullName evidence="4">DUF1754-domain-containing protein</fullName>
    </recommendedName>
</protein>
<dbReference type="Pfam" id="PF08555">
    <property type="entry name" value="FAM32A"/>
    <property type="match status" value="1"/>
</dbReference>
<comment type="caution">
    <text evidence="2">The sequence shown here is derived from an EMBL/GenBank/DDBJ whole genome shotgun (WGS) entry which is preliminary data.</text>
</comment>
<dbReference type="Proteomes" id="UP000177622">
    <property type="component" value="Unassembled WGS sequence"/>
</dbReference>
<dbReference type="PANTHER" id="PTHR13282">
    <property type="entry name" value="PROTEIN FAM32A"/>
    <property type="match status" value="1"/>
</dbReference>
<gene>
    <name evidence="2" type="ORF">PENARI_c003G01708</name>
</gene>
<keyword evidence="3" id="KW-1185">Reference proteome</keyword>
<organism evidence="2 3">
    <name type="scientific">Penicillium arizonense</name>
    <dbReference type="NCBI Taxonomy" id="1835702"/>
    <lineage>
        <taxon>Eukaryota</taxon>
        <taxon>Fungi</taxon>
        <taxon>Dikarya</taxon>
        <taxon>Ascomycota</taxon>
        <taxon>Pezizomycotina</taxon>
        <taxon>Eurotiomycetes</taxon>
        <taxon>Eurotiomycetidae</taxon>
        <taxon>Eurotiales</taxon>
        <taxon>Aspergillaceae</taxon>
        <taxon>Penicillium</taxon>
    </lineage>
</organism>
<evidence type="ECO:0008006" key="4">
    <source>
        <dbReference type="Google" id="ProtNLM"/>
    </source>
</evidence>
<feature type="region of interest" description="Disordered" evidence="1">
    <location>
        <begin position="1"/>
        <end position="99"/>
    </location>
</feature>
<reference evidence="2 3" key="1">
    <citation type="journal article" date="2016" name="Sci. Rep.">
        <title>Penicillium arizonense, a new, genome sequenced fungal species, reveals a high chemical diversity in secreted metabolites.</title>
        <authorList>
            <person name="Grijseels S."/>
            <person name="Nielsen J.C."/>
            <person name="Randelovic M."/>
            <person name="Nielsen J."/>
            <person name="Nielsen K.F."/>
            <person name="Workman M."/>
            <person name="Frisvad J.C."/>
        </authorList>
    </citation>
    <scope>NUCLEOTIDE SEQUENCE [LARGE SCALE GENOMIC DNA]</scope>
    <source>
        <strain evidence="2 3">CBS 141311</strain>
    </source>
</reference>
<dbReference type="InterPro" id="IPR013865">
    <property type="entry name" value="FAM32A"/>
</dbReference>
<proteinExistence type="predicted"/>
<dbReference type="OrthoDB" id="205403at2759"/>
<name>A0A1F5LSC5_PENAI</name>
<accession>A0A1F5LSC5</accession>
<dbReference type="EMBL" id="LXJU01000003">
    <property type="protein sequence ID" value="OGE55930.1"/>
    <property type="molecule type" value="Genomic_DNA"/>
</dbReference>
<dbReference type="PANTHER" id="PTHR13282:SF6">
    <property type="entry name" value="PROTEIN FAM32A"/>
    <property type="match status" value="1"/>
</dbReference>
<dbReference type="GO" id="GO:0005730">
    <property type="term" value="C:nucleolus"/>
    <property type="evidence" value="ECO:0007669"/>
    <property type="project" value="TreeGrafter"/>
</dbReference>
<dbReference type="AlphaFoldDB" id="A0A1F5LSC5"/>
<dbReference type="GeneID" id="34572852"/>